<evidence type="ECO:0000313" key="1">
    <source>
        <dbReference type="EMBL" id="TWJ02208.1"/>
    </source>
</evidence>
<dbReference type="AlphaFoldDB" id="A0A562U906"/>
<reference evidence="1 2" key="1">
    <citation type="submission" date="2019-07" db="EMBL/GenBank/DDBJ databases">
        <title>Genomic Encyclopedia of Archaeal and Bacterial Type Strains, Phase II (KMG-II): from individual species to whole genera.</title>
        <authorList>
            <person name="Goeker M."/>
        </authorList>
    </citation>
    <scope>NUCLEOTIDE SEQUENCE [LARGE SCALE GENOMIC DNA]</scope>
    <source>
        <strain evidence="1 2">ATCC BAA-1854</strain>
    </source>
</reference>
<evidence type="ECO:0000313" key="2">
    <source>
        <dbReference type="Proteomes" id="UP000317010"/>
    </source>
</evidence>
<dbReference type="SUPFAM" id="SSF56935">
    <property type="entry name" value="Porins"/>
    <property type="match status" value="1"/>
</dbReference>
<sequence>MKATLTLAILMILLTISVFGQTSTSRSVPLHEVSGIVQDTIGGPVSNASLLLSSVRDTLHITTNSEGIFLFSQVKSASFILTINGVGYVPSVRKYFFNDSQKKIILDPIILGLRSNLLNEVKINGTPSIVYKTDTVEYRASDYKVHENATVDELLKKMEGMEIDNNGSLTYQGQSVTSAKLNGKEYAGGSVEQAIKNLPAEIVEKIQIVDDYGDQASRTGIKFGTPKVVLNITTRSDKSIGDIGMATASQGNDDRYDDRIFAQRIDGNKQIGVIGDFKNTINGVANNASTNTNQQENGGVNTAASGNALNSSSGSGGVAKSFTPAFTYSDQWGEKINVNANYLFNNTNNYIINTSQGEQFSTLGTTYSNSQSLGDNNSKNHNFTVQLEYNIDGADYLKITPAFSYLVMDNLNNSTIGQSGLQHLNSVANTLEQSKSPSFETTVFYQHLFNKTGRNISIELYYNAINQTETYHQTNEISYFNINKELNYGAKEIKVFGIAGVVDSLISIYNDEGIRTKVLFDKNGALIYELALPKKYLNIKKGDAKIVYNVMLNGLTSMVKISVPKNAPQVASVVAIPRGMSNSSNSNFEILNYPTDFWGIYPLKIK</sequence>
<name>A0A562U906_9SPHI</name>
<dbReference type="Proteomes" id="UP000317010">
    <property type="component" value="Unassembled WGS sequence"/>
</dbReference>
<dbReference type="InterPro" id="IPR008969">
    <property type="entry name" value="CarboxyPept-like_regulatory"/>
</dbReference>
<proteinExistence type="predicted"/>
<organism evidence="1 2">
    <name type="scientific">Mucilaginibacter frigoritolerans</name>
    <dbReference type="NCBI Taxonomy" id="652788"/>
    <lineage>
        <taxon>Bacteria</taxon>
        <taxon>Pseudomonadati</taxon>
        <taxon>Bacteroidota</taxon>
        <taxon>Sphingobacteriia</taxon>
        <taxon>Sphingobacteriales</taxon>
        <taxon>Sphingobacteriaceae</taxon>
        <taxon>Mucilaginibacter</taxon>
    </lineage>
</organism>
<comment type="caution">
    <text evidence="1">The sequence shown here is derived from an EMBL/GenBank/DDBJ whole genome shotgun (WGS) entry which is preliminary data.</text>
</comment>
<keyword evidence="2" id="KW-1185">Reference proteome</keyword>
<evidence type="ECO:0008006" key="3">
    <source>
        <dbReference type="Google" id="ProtNLM"/>
    </source>
</evidence>
<dbReference type="OrthoDB" id="1086219at2"/>
<gene>
    <name evidence="1" type="ORF">JN11_01179</name>
</gene>
<dbReference type="EMBL" id="VLLI01000003">
    <property type="protein sequence ID" value="TWJ02208.1"/>
    <property type="molecule type" value="Genomic_DNA"/>
</dbReference>
<dbReference type="SUPFAM" id="SSF49464">
    <property type="entry name" value="Carboxypeptidase regulatory domain-like"/>
    <property type="match status" value="1"/>
</dbReference>
<accession>A0A562U906</accession>
<dbReference type="RefSeq" id="WP_144910552.1">
    <property type="nucleotide sequence ID" value="NZ_VLLI01000003.1"/>
</dbReference>
<protein>
    <recommendedName>
        <fullName evidence="3">Carboxypeptidase-like protein</fullName>
    </recommendedName>
</protein>